<protein>
    <submittedName>
        <fullName evidence="1">Uncharacterized protein</fullName>
    </submittedName>
</protein>
<dbReference type="AlphaFoldDB" id="W4VCN2"/>
<accession>W4VCN2</accession>
<dbReference type="EMBL" id="BAVR01000110">
    <property type="protein sequence ID" value="GAE90926.1"/>
    <property type="molecule type" value="Genomic_DNA"/>
</dbReference>
<dbReference type="RefSeq" id="WP_038291487.1">
    <property type="nucleotide sequence ID" value="NZ_BAVR01000110.1"/>
</dbReference>
<name>W4VCN2_9FIRM</name>
<proteinExistence type="predicted"/>
<keyword evidence="2" id="KW-1185">Reference proteome</keyword>
<sequence>MINEVFPKNEVIEAIIKDVVIPIIKQLEVDLGKQMYEYSVYLGEDKIFSKIINSEGCECFSENAQPIRIRFRTISQPNKLRFHVEGVFSENISPEGTGFSGFNTDGSINLNDLTIKNLHGLLVIMYGIGKDGSFEYTKMK</sequence>
<reference evidence="1" key="1">
    <citation type="journal article" date="2014" name="Genome Announc.">
        <title>Draft Genome Sequence of Clostridium straminisolvens Strain JCM 21531T, Isolated from a Cellulose-Degrading Bacterial Community.</title>
        <authorList>
            <person name="Yuki M."/>
            <person name="Oshima K."/>
            <person name="Suda W."/>
            <person name="Sakamoto M."/>
            <person name="Kitamura K."/>
            <person name="Iida T."/>
            <person name="Hattori M."/>
            <person name="Ohkuma M."/>
        </authorList>
    </citation>
    <scope>NUCLEOTIDE SEQUENCE [LARGE SCALE GENOMIC DNA]</scope>
    <source>
        <strain evidence="1">JCM 21531</strain>
    </source>
</reference>
<organism evidence="1 2">
    <name type="scientific">Acetivibrio straminisolvens JCM 21531</name>
    <dbReference type="NCBI Taxonomy" id="1294263"/>
    <lineage>
        <taxon>Bacteria</taxon>
        <taxon>Bacillati</taxon>
        <taxon>Bacillota</taxon>
        <taxon>Clostridia</taxon>
        <taxon>Eubacteriales</taxon>
        <taxon>Oscillospiraceae</taxon>
        <taxon>Acetivibrio</taxon>
    </lineage>
</organism>
<dbReference type="Proteomes" id="UP000019109">
    <property type="component" value="Unassembled WGS sequence"/>
</dbReference>
<evidence type="ECO:0000313" key="2">
    <source>
        <dbReference type="Proteomes" id="UP000019109"/>
    </source>
</evidence>
<evidence type="ECO:0000313" key="1">
    <source>
        <dbReference type="EMBL" id="GAE90926.1"/>
    </source>
</evidence>
<comment type="caution">
    <text evidence="1">The sequence shown here is derived from an EMBL/GenBank/DDBJ whole genome shotgun (WGS) entry which is preliminary data.</text>
</comment>
<dbReference type="OrthoDB" id="1491115at2"/>
<gene>
    <name evidence="1" type="ORF">JCM21531_4587</name>
</gene>